<protein>
    <submittedName>
        <fullName evidence="1">1227_t:CDS:1</fullName>
    </submittedName>
</protein>
<dbReference type="EMBL" id="CAJVPT010013971">
    <property type="protein sequence ID" value="CAG8600497.1"/>
    <property type="molecule type" value="Genomic_DNA"/>
</dbReference>
<feature type="non-terminal residue" evidence="1">
    <location>
        <position position="1"/>
    </location>
</feature>
<accession>A0ACA9MLL2</accession>
<reference evidence="1" key="1">
    <citation type="submission" date="2021-06" db="EMBL/GenBank/DDBJ databases">
        <authorList>
            <person name="Kallberg Y."/>
            <person name="Tangrot J."/>
            <person name="Rosling A."/>
        </authorList>
    </citation>
    <scope>NUCLEOTIDE SEQUENCE</scope>
    <source>
        <strain evidence="1">CL356</strain>
    </source>
</reference>
<evidence type="ECO:0000313" key="1">
    <source>
        <dbReference type="EMBL" id="CAG8600497.1"/>
    </source>
</evidence>
<organism evidence="1 2">
    <name type="scientific">Acaulospora colombiana</name>
    <dbReference type="NCBI Taxonomy" id="27376"/>
    <lineage>
        <taxon>Eukaryota</taxon>
        <taxon>Fungi</taxon>
        <taxon>Fungi incertae sedis</taxon>
        <taxon>Mucoromycota</taxon>
        <taxon>Glomeromycotina</taxon>
        <taxon>Glomeromycetes</taxon>
        <taxon>Diversisporales</taxon>
        <taxon>Acaulosporaceae</taxon>
        <taxon>Acaulospora</taxon>
    </lineage>
</organism>
<gene>
    <name evidence="1" type="ORF">ACOLOM_LOCUS6662</name>
</gene>
<evidence type="ECO:0000313" key="2">
    <source>
        <dbReference type="Proteomes" id="UP000789525"/>
    </source>
</evidence>
<proteinExistence type="predicted"/>
<keyword evidence="2" id="KW-1185">Reference proteome</keyword>
<dbReference type="Proteomes" id="UP000789525">
    <property type="component" value="Unassembled WGS sequence"/>
</dbReference>
<name>A0ACA9MLL2_9GLOM</name>
<sequence>DTFPETLWVDDDNSNRRRMELADEDDYEGGGDWTDDDDWTDEDDDFLTDEEGEGHFLIDPEIYRVPIEGIDDDEDPPQLEETTADLIIGDKNLLTLKRLSTPQAFQQKRFPVQPAVFDWMEEVDSLSRWGAGVPPRRLPGNRLGFRIAHNPGDSSSVAAERSSSPALSAPDSPLDPHLARDPLFGWDNGPSISPFLGPMPPLQSPSQREANMSPPPAALSTSTQDPSSSTSAAEGTTDETTEESFLQVPQPYHPPITRWPSPLMPIESLRPNPAAFTSARSIGRSPPLSPGSAIPPWGVDPRPTTRGFVFTPSPASISATEGERRLWTRAMDVMNPRREWSVPVGVVDKAGGVRAWIARREKELSEERQS</sequence>
<comment type="caution">
    <text evidence="1">The sequence shown here is derived from an EMBL/GenBank/DDBJ whole genome shotgun (WGS) entry which is preliminary data.</text>
</comment>